<protein>
    <submittedName>
        <fullName evidence="2">Uncharacterized protein</fullName>
    </submittedName>
</protein>
<name>A0AAI8MA22_9BRAD</name>
<dbReference type="KEGG" id="brs:S23_10730"/>
<accession>A0AAI8MA22</accession>
<evidence type="ECO:0000313" key="3">
    <source>
        <dbReference type="Proteomes" id="UP000007886"/>
    </source>
</evidence>
<organism evidence="2 3">
    <name type="scientific">Bradyrhizobium cosmicum</name>
    <dbReference type="NCBI Taxonomy" id="1404864"/>
    <lineage>
        <taxon>Bacteria</taxon>
        <taxon>Pseudomonadati</taxon>
        <taxon>Pseudomonadota</taxon>
        <taxon>Alphaproteobacteria</taxon>
        <taxon>Hyphomicrobiales</taxon>
        <taxon>Nitrobacteraceae</taxon>
        <taxon>Bradyrhizobium</taxon>
    </lineage>
</organism>
<keyword evidence="3" id="KW-1185">Reference proteome</keyword>
<dbReference type="Proteomes" id="UP000007886">
    <property type="component" value="Chromosome"/>
</dbReference>
<proteinExistence type="predicted"/>
<sequence>MLEHAGEVDRGRVTTDADSVERTRRERGDNNHEAQRDGREAPDQTQGQFSAFDANLVCKAGKYMRFQAGRTWFGASR</sequence>
<gene>
    <name evidence="2" type="ORF">S23_10730</name>
</gene>
<dbReference type="EMBL" id="AP012279">
    <property type="protein sequence ID" value="BAL74292.1"/>
    <property type="molecule type" value="Genomic_DNA"/>
</dbReference>
<evidence type="ECO:0000313" key="2">
    <source>
        <dbReference type="EMBL" id="BAL74292.1"/>
    </source>
</evidence>
<feature type="region of interest" description="Disordered" evidence="1">
    <location>
        <begin position="1"/>
        <end position="49"/>
    </location>
</feature>
<dbReference type="AlphaFoldDB" id="A0AAI8MA22"/>
<reference evidence="2 3" key="1">
    <citation type="journal article" date="2012" name="Microbes Environ.">
        <title>Complete genome sequence of Bradyrhizobium sp. S23321: insights into symbiosis evolution in soil oligotrophs.</title>
        <authorList>
            <person name="Okubo T."/>
            <person name="Tsukui T."/>
            <person name="Maita H."/>
            <person name="Okamoto S."/>
            <person name="Oshima K."/>
            <person name="Fujisawa T."/>
            <person name="Saito A."/>
            <person name="Futamata H."/>
            <person name="Hattori R."/>
            <person name="Shimomura Y."/>
            <person name="Haruta S."/>
            <person name="Morimoto S."/>
            <person name="Wang Y."/>
            <person name="Sakai Y."/>
            <person name="Hattori M."/>
            <person name="Aizawa S."/>
            <person name="Nagashima K.V.P."/>
            <person name="Masuda S."/>
            <person name="Hattori T."/>
            <person name="Yamashita A."/>
            <person name="Bao Z."/>
            <person name="Hayatsu M."/>
            <person name="Kajiya-Kanegae H."/>
            <person name="Yoshinaga I."/>
            <person name="Sakamoto K."/>
            <person name="Toyota K."/>
            <person name="Nakao M."/>
            <person name="Kohara M."/>
            <person name="Anda M."/>
            <person name="Niwa R."/>
            <person name="Jung-Hwan P."/>
            <person name="Sameshima-Saito R."/>
            <person name="Tokuda S."/>
            <person name="Yamamoto S."/>
            <person name="Yamamoto S."/>
            <person name="Yokoyama T."/>
            <person name="Akutsu T."/>
            <person name="Nakamura Y."/>
            <person name="Nakahira-Yanaka Y."/>
            <person name="Takada Hoshino Y."/>
            <person name="Hirakawa H."/>
            <person name="Mitsui H."/>
            <person name="Terasawa K."/>
            <person name="Itakura M."/>
            <person name="Sato S."/>
            <person name="Ikeda-Ohtsubo W."/>
            <person name="Sakakura N."/>
            <person name="Kaminuma E."/>
            <person name="Minamisawa K."/>
        </authorList>
    </citation>
    <scope>NUCLEOTIDE SEQUENCE [LARGE SCALE GENOMIC DNA]</scope>
    <source>
        <strain evidence="2 3">S23321</strain>
    </source>
</reference>
<evidence type="ECO:0000256" key="1">
    <source>
        <dbReference type="SAM" id="MobiDB-lite"/>
    </source>
</evidence>
<feature type="compositionally biased region" description="Basic and acidic residues" evidence="1">
    <location>
        <begin position="1"/>
        <end position="42"/>
    </location>
</feature>